<reference evidence="2" key="1">
    <citation type="submission" date="2023-06" db="EMBL/GenBank/DDBJ databases">
        <title>Genome-scale phylogeny and comparative genomics of the fungal order Sordariales.</title>
        <authorList>
            <consortium name="Lawrence Berkeley National Laboratory"/>
            <person name="Hensen N."/>
            <person name="Bonometti L."/>
            <person name="Westerberg I."/>
            <person name="Brannstrom I.O."/>
            <person name="Guillou S."/>
            <person name="Cros-Aarteil S."/>
            <person name="Calhoun S."/>
            <person name="Haridas S."/>
            <person name="Kuo A."/>
            <person name="Mondo S."/>
            <person name="Pangilinan J."/>
            <person name="Riley R."/>
            <person name="Labutti K."/>
            <person name="Andreopoulos B."/>
            <person name="Lipzen A."/>
            <person name="Chen C."/>
            <person name="Yanf M."/>
            <person name="Daum C."/>
            <person name="Ng V."/>
            <person name="Clum A."/>
            <person name="Steindorff A."/>
            <person name="Ohm R."/>
            <person name="Martin F."/>
            <person name="Silar P."/>
            <person name="Natvig D."/>
            <person name="Lalanne C."/>
            <person name="Gautier V."/>
            <person name="Ament-Velasquez S.L."/>
            <person name="Kruys A."/>
            <person name="Hutchinson M.I."/>
            <person name="Powell A.J."/>
            <person name="Barry K."/>
            <person name="Miller A.N."/>
            <person name="Grigoriev I.V."/>
            <person name="Debuchy R."/>
            <person name="Gladieux P."/>
            <person name="Thoren M.H."/>
            <person name="Johannesson H."/>
        </authorList>
    </citation>
    <scope>NUCLEOTIDE SEQUENCE</scope>
    <source>
        <strain evidence="2">CBS 606.72</strain>
    </source>
</reference>
<evidence type="ECO:0000313" key="3">
    <source>
        <dbReference type="Proteomes" id="UP001175000"/>
    </source>
</evidence>
<accession>A0AA39WF60</accession>
<proteinExistence type="predicted"/>
<dbReference type="Proteomes" id="UP001175000">
    <property type="component" value="Unassembled WGS sequence"/>
</dbReference>
<evidence type="ECO:0000256" key="1">
    <source>
        <dbReference type="SAM" id="MobiDB-lite"/>
    </source>
</evidence>
<sequence>MERYPSPLSSPPPYKGSPLPEGCSWGPPIPIEGSHAMILDRDHLSPRRHNIRREQVSAAFRLLYKASRWRFTPFPTRGRPTSLSSYHLRLFHHHLEQQQTTNRHGMRSRIHRTHIKPYSPPETRSQPEELHEYLHLLIQMAETQEDVLKSADDSNPVTMTAWGGDWGRFQVKDAIQEYLSDVEFDPNSEELGVEHLDRCIEVVWERLGERREWWVGLGGTAMEAGLGIVNGEPERECTGMR</sequence>
<name>A0AA39WF60_9PEZI</name>
<dbReference type="AlphaFoldDB" id="A0AA39WF60"/>
<protein>
    <submittedName>
        <fullName evidence="2">Uncharacterized protein</fullName>
    </submittedName>
</protein>
<feature type="region of interest" description="Disordered" evidence="1">
    <location>
        <begin position="1"/>
        <end position="21"/>
    </location>
</feature>
<gene>
    <name evidence="2" type="ORF">B0T14DRAFT_306504</name>
</gene>
<organism evidence="2 3">
    <name type="scientific">Immersiella caudata</name>
    <dbReference type="NCBI Taxonomy" id="314043"/>
    <lineage>
        <taxon>Eukaryota</taxon>
        <taxon>Fungi</taxon>
        <taxon>Dikarya</taxon>
        <taxon>Ascomycota</taxon>
        <taxon>Pezizomycotina</taxon>
        <taxon>Sordariomycetes</taxon>
        <taxon>Sordariomycetidae</taxon>
        <taxon>Sordariales</taxon>
        <taxon>Lasiosphaeriaceae</taxon>
        <taxon>Immersiella</taxon>
    </lineage>
</organism>
<dbReference type="EMBL" id="JAULSU010000006">
    <property type="protein sequence ID" value="KAK0614276.1"/>
    <property type="molecule type" value="Genomic_DNA"/>
</dbReference>
<comment type="caution">
    <text evidence="2">The sequence shown here is derived from an EMBL/GenBank/DDBJ whole genome shotgun (WGS) entry which is preliminary data.</text>
</comment>
<keyword evidence="3" id="KW-1185">Reference proteome</keyword>
<evidence type="ECO:0000313" key="2">
    <source>
        <dbReference type="EMBL" id="KAK0614276.1"/>
    </source>
</evidence>